<keyword evidence="3" id="KW-1185">Reference proteome</keyword>
<feature type="transmembrane region" description="Helical" evidence="1">
    <location>
        <begin position="243"/>
        <end position="266"/>
    </location>
</feature>
<evidence type="ECO:0000313" key="2">
    <source>
        <dbReference type="EMBL" id="PBL03953.1"/>
    </source>
</evidence>
<feature type="transmembrane region" description="Helical" evidence="1">
    <location>
        <begin position="43"/>
        <end position="64"/>
    </location>
</feature>
<feature type="transmembrane region" description="Helical" evidence="1">
    <location>
        <begin position="17"/>
        <end position="36"/>
    </location>
</feature>
<keyword evidence="1" id="KW-0472">Membrane</keyword>
<feature type="transmembrane region" description="Helical" evidence="1">
    <location>
        <begin position="214"/>
        <end position="237"/>
    </location>
</feature>
<dbReference type="AlphaFoldDB" id="A0A2H3EL49"/>
<dbReference type="EMBL" id="KZ293644">
    <property type="protein sequence ID" value="PBL03953.1"/>
    <property type="molecule type" value="Genomic_DNA"/>
</dbReference>
<gene>
    <name evidence="2" type="ORF">ARMGADRAFT_39002</name>
</gene>
<organism evidence="2 3">
    <name type="scientific">Armillaria gallica</name>
    <name type="common">Bulbous honey fungus</name>
    <name type="synonym">Armillaria bulbosa</name>
    <dbReference type="NCBI Taxonomy" id="47427"/>
    <lineage>
        <taxon>Eukaryota</taxon>
        <taxon>Fungi</taxon>
        <taxon>Dikarya</taxon>
        <taxon>Basidiomycota</taxon>
        <taxon>Agaricomycotina</taxon>
        <taxon>Agaricomycetes</taxon>
        <taxon>Agaricomycetidae</taxon>
        <taxon>Agaricales</taxon>
        <taxon>Marasmiineae</taxon>
        <taxon>Physalacriaceae</taxon>
        <taxon>Armillaria</taxon>
    </lineage>
</organism>
<reference evidence="3" key="1">
    <citation type="journal article" date="2017" name="Nat. Ecol. Evol.">
        <title>Genome expansion and lineage-specific genetic innovations in the forest pathogenic fungi Armillaria.</title>
        <authorList>
            <person name="Sipos G."/>
            <person name="Prasanna A.N."/>
            <person name="Walter M.C."/>
            <person name="O'Connor E."/>
            <person name="Balint B."/>
            <person name="Krizsan K."/>
            <person name="Kiss B."/>
            <person name="Hess J."/>
            <person name="Varga T."/>
            <person name="Slot J."/>
            <person name="Riley R."/>
            <person name="Boka B."/>
            <person name="Rigling D."/>
            <person name="Barry K."/>
            <person name="Lee J."/>
            <person name="Mihaltcheva S."/>
            <person name="LaButti K."/>
            <person name="Lipzen A."/>
            <person name="Waldron R."/>
            <person name="Moloney N.M."/>
            <person name="Sperisen C."/>
            <person name="Kredics L."/>
            <person name="Vagvoelgyi C."/>
            <person name="Patrignani A."/>
            <person name="Fitzpatrick D."/>
            <person name="Nagy I."/>
            <person name="Doyle S."/>
            <person name="Anderson J.B."/>
            <person name="Grigoriev I.V."/>
            <person name="Gueldener U."/>
            <person name="Muensterkoetter M."/>
            <person name="Nagy L.G."/>
        </authorList>
    </citation>
    <scope>NUCLEOTIDE SEQUENCE [LARGE SCALE GENOMIC DNA]</scope>
    <source>
        <strain evidence="3">Ar21-2</strain>
    </source>
</reference>
<evidence type="ECO:0000256" key="1">
    <source>
        <dbReference type="SAM" id="Phobius"/>
    </source>
</evidence>
<keyword evidence="1" id="KW-0812">Transmembrane</keyword>
<dbReference type="Proteomes" id="UP000217790">
    <property type="component" value="Unassembled WGS sequence"/>
</dbReference>
<evidence type="ECO:0000313" key="3">
    <source>
        <dbReference type="Proteomes" id="UP000217790"/>
    </source>
</evidence>
<feature type="transmembrane region" description="Helical" evidence="1">
    <location>
        <begin position="164"/>
        <end position="186"/>
    </location>
</feature>
<dbReference type="OrthoDB" id="3174341at2759"/>
<sequence length="272" mass="30577">MPLPVPHAVFISLVLEIFLYGIYTCLFIGSSYLLLLRRKKTKVIITMTVLNIIMWLMSTGHVTLNFEKTFRGFFWENGIQDSSVLEDDSNPVVLSQLVMECIEFIIGDGIVTWRAWVLWDHDRRILYASSILIMGSVATGIMLFQTLASSSETISIYRNGSTRIWTTSAMVLTLSTNVFATTLIAYRAWVHRRLIRSLTSGFHGAAQVRGKIDILALLIESGTLYCCTWFAMIFVFVFVNSGVYLMIDMLAQLSVSAVLLSLSASLRPFVSV</sequence>
<accession>A0A2H3EL49</accession>
<feature type="transmembrane region" description="Helical" evidence="1">
    <location>
        <begin position="93"/>
        <end position="113"/>
    </location>
</feature>
<dbReference type="OMA" id="AMEDYSP"/>
<feature type="transmembrane region" description="Helical" evidence="1">
    <location>
        <begin position="125"/>
        <end position="144"/>
    </location>
</feature>
<protein>
    <submittedName>
        <fullName evidence="2">Uncharacterized protein</fullName>
    </submittedName>
</protein>
<name>A0A2H3EL49_ARMGA</name>
<proteinExistence type="predicted"/>
<dbReference type="InParanoid" id="A0A2H3EL49"/>
<keyword evidence="1" id="KW-1133">Transmembrane helix</keyword>